<feature type="non-terminal residue" evidence="1">
    <location>
        <position position="54"/>
    </location>
</feature>
<reference evidence="1" key="1">
    <citation type="journal article" date="2014" name="Front. Microbiol.">
        <title>High frequency of phylogenetically diverse reductive dehalogenase-homologous genes in deep subseafloor sedimentary metagenomes.</title>
        <authorList>
            <person name="Kawai M."/>
            <person name="Futagami T."/>
            <person name="Toyoda A."/>
            <person name="Takaki Y."/>
            <person name="Nishi S."/>
            <person name="Hori S."/>
            <person name="Arai W."/>
            <person name="Tsubouchi T."/>
            <person name="Morono Y."/>
            <person name="Uchiyama I."/>
            <person name="Ito T."/>
            <person name="Fujiyama A."/>
            <person name="Inagaki F."/>
            <person name="Takami H."/>
        </authorList>
    </citation>
    <scope>NUCLEOTIDE SEQUENCE</scope>
    <source>
        <strain evidence="1">Expedition CK06-06</strain>
    </source>
</reference>
<proteinExistence type="predicted"/>
<name>X0XP48_9ZZZZ</name>
<dbReference type="SUPFAM" id="SSF55186">
    <property type="entry name" value="ThrRS/AlaRS common domain"/>
    <property type="match status" value="1"/>
</dbReference>
<organism evidence="1">
    <name type="scientific">marine sediment metagenome</name>
    <dbReference type="NCBI Taxonomy" id="412755"/>
    <lineage>
        <taxon>unclassified sequences</taxon>
        <taxon>metagenomes</taxon>
        <taxon>ecological metagenomes</taxon>
    </lineage>
</organism>
<dbReference type="EMBL" id="BARS01036195">
    <property type="protein sequence ID" value="GAG26746.1"/>
    <property type="molecule type" value="Genomic_DNA"/>
</dbReference>
<accession>X0XP48</accession>
<protein>
    <submittedName>
        <fullName evidence="1">Uncharacterized protein</fullName>
    </submittedName>
</protein>
<gene>
    <name evidence="1" type="ORF">S01H1_55665</name>
</gene>
<dbReference type="AlphaFoldDB" id="X0XP48"/>
<dbReference type="GO" id="GO:0000166">
    <property type="term" value="F:nucleotide binding"/>
    <property type="evidence" value="ECO:0007669"/>
    <property type="project" value="InterPro"/>
</dbReference>
<evidence type="ECO:0000313" key="1">
    <source>
        <dbReference type="EMBL" id="GAG26746.1"/>
    </source>
</evidence>
<sequence length="54" mass="6589">MKNYADPRMHTVEHILNQTMVQLFGSPRCFSSHIERKLSKCDYHFRQLEEHEIR</sequence>
<dbReference type="InterPro" id="IPR018163">
    <property type="entry name" value="Thr/Ala-tRNA-synth_IIc_edit"/>
</dbReference>
<comment type="caution">
    <text evidence="1">The sequence shown here is derived from an EMBL/GenBank/DDBJ whole genome shotgun (WGS) entry which is preliminary data.</text>
</comment>